<dbReference type="EMBL" id="NHZO01000081">
    <property type="protein sequence ID" value="PHQ52434.1"/>
    <property type="molecule type" value="Genomic_DNA"/>
</dbReference>
<reference evidence="2 3" key="1">
    <citation type="journal article" date="2017" name="Biochemistry">
        <title>Identification of the Biosynthetic Pathway for the Antibiotic Bicyclomycin.</title>
        <authorList>
            <person name="Patteson J."/>
            <person name="Cai W."/>
            <person name="Johnson R.A."/>
            <person name="Santa Maria K."/>
            <person name="Li B."/>
        </authorList>
    </citation>
    <scope>NUCLEOTIDE SEQUENCE [LARGE SCALE GENOMIC DNA]</scope>
    <source>
        <strain evidence="2 3">ATCC 21532</strain>
    </source>
</reference>
<sequence length="439" mass="47345">MRRVEFTAALGLCLSSAEFLCDAARSRRGAPHTLPASRTVGLLVHGSRLAAAGALASGRCRPASGAVCSGYLAVSDALLQRAQPHGRDGADQLQMLLMTALTLARAGRGDPGIDRWVLRFIAGQCALAYASAGAAKAASATWREGRALPGVLRTRSFGHRGAHRWAVRHPRATTWFARGVIAAELAFPLALVTPRPVTRTLLATAKAFHLGTAAGMGLNRFSPAFFAAHHAVRRCARNRGTGEKATTAASRGTTVLRAMTAAGLTGWLALTLAAQHPRSPGTWQRRLDRYRVLIPDWRFYSPEPTVHDVHLLYRDRHADGTATPWRRGTRYASRRARHGVWNPGNRLAKALADLAGRLGEPDSARLLLEFVVHGLPHAPDSVQTQFMVVTTAGYEETEKMAVLGGLAWHALPNTRRPGTEYSGGIPAGDKEKPQNKEFS</sequence>
<keyword evidence="3" id="KW-1185">Reference proteome</keyword>
<comment type="caution">
    <text evidence="2">The sequence shown here is derived from an EMBL/GenBank/DDBJ whole genome shotgun (WGS) entry which is preliminary data.</text>
</comment>
<dbReference type="AlphaFoldDB" id="A0A2G1XMD7"/>
<accession>A0A2G1XMD7</accession>
<evidence type="ECO:0000313" key="3">
    <source>
        <dbReference type="Proteomes" id="UP000222531"/>
    </source>
</evidence>
<evidence type="ECO:0000313" key="2">
    <source>
        <dbReference type="EMBL" id="PHQ52434.1"/>
    </source>
</evidence>
<protein>
    <recommendedName>
        <fullName evidence="4">HTTM domain-containing protein</fullName>
    </recommendedName>
</protein>
<feature type="compositionally biased region" description="Basic and acidic residues" evidence="1">
    <location>
        <begin position="428"/>
        <end position="439"/>
    </location>
</feature>
<dbReference type="OrthoDB" id="8565707at2"/>
<feature type="region of interest" description="Disordered" evidence="1">
    <location>
        <begin position="413"/>
        <end position="439"/>
    </location>
</feature>
<name>A0A2G1XMD7_STRCJ</name>
<evidence type="ECO:0008006" key="4">
    <source>
        <dbReference type="Google" id="ProtNLM"/>
    </source>
</evidence>
<dbReference type="Proteomes" id="UP000222531">
    <property type="component" value="Unassembled WGS sequence"/>
</dbReference>
<evidence type="ECO:0000256" key="1">
    <source>
        <dbReference type="SAM" id="MobiDB-lite"/>
    </source>
</evidence>
<organism evidence="2 3">
    <name type="scientific">Streptomyces cinnamoneus</name>
    <name type="common">Streptoverticillium cinnamoneum</name>
    <dbReference type="NCBI Taxonomy" id="53446"/>
    <lineage>
        <taxon>Bacteria</taxon>
        <taxon>Bacillati</taxon>
        <taxon>Actinomycetota</taxon>
        <taxon>Actinomycetes</taxon>
        <taxon>Kitasatosporales</taxon>
        <taxon>Streptomycetaceae</taxon>
        <taxon>Streptomyces</taxon>
        <taxon>Streptomyces cinnamoneus group</taxon>
    </lineage>
</organism>
<proteinExistence type="predicted"/>
<dbReference type="RefSeq" id="WP_099198212.1">
    <property type="nucleotide sequence ID" value="NZ_NHZO01000081.1"/>
</dbReference>
<gene>
    <name evidence="2" type="ORF">BLA24_06520</name>
</gene>